<organism evidence="1 2">
    <name type="scientific">Anisodus tanguticus</name>
    <dbReference type="NCBI Taxonomy" id="243964"/>
    <lineage>
        <taxon>Eukaryota</taxon>
        <taxon>Viridiplantae</taxon>
        <taxon>Streptophyta</taxon>
        <taxon>Embryophyta</taxon>
        <taxon>Tracheophyta</taxon>
        <taxon>Spermatophyta</taxon>
        <taxon>Magnoliopsida</taxon>
        <taxon>eudicotyledons</taxon>
        <taxon>Gunneridae</taxon>
        <taxon>Pentapetalae</taxon>
        <taxon>asterids</taxon>
        <taxon>lamiids</taxon>
        <taxon>Solanales</taxon>
        <taxon>Solanaceae</taxon>
        <taxon>Solanoideae</taxon>
        <taxon>Hyoscyameae</taxon>
        <taxon>Anisodus</taxon>
    </lineage>
</organism>
<dbReference type="EMBL" id="JAVYJV010000005">
    <property type="protein sequence ID" value="KAK4371522.1"/>
    <property type="molecule type" value="Genomic_DNA"/>
</dbReference>
<keyword evidence="2" id="KW-1185">Reference proteome</keyword>
<protein>
    <submittedName>
        <fullName evidence="1">Uncharacterized protein</fullName>
    </submittedName>
</protein>
<name>A0AAE1SLD7_9SOLA</name>
<proteinExistence type="predicted"/>
<dbReference type="Proteomes" id="UP001291623">
    <property type="component" value="Unassembled WGS sequence"/>
</dbReference>
<sequence>MDSSGFFMKEVKSELNKLCIDNEDPKMKLEWKDNHIDQRSKFIIHKLVEKMEEEFALKKKMEEVTLKKNLLLKEGLLALNPQWA</sequence>
<dbReference type="AlphaFoldDB" id="A0AAE1SLD7"/>
<evidence type="ECO:0000313" key="1">
    <source>
        <dbReference type="EMBL" id="KAK4371522.1"/>
    </source>
</evidence>
<reference evidence="1" key="1">
    <citation type="submission" date="2023-12" db="EMBL/GenBank/DDBJ databases">
        <title>Genome assembly of Anisodus tanguticus.</title>
        <authorList>
            <person name="Wang Y.-J."/>
        </authorList>
    </citation>
    <scope>NUCLEOTIDE SEQUENCE</scope>
    <source>
        <strain evidence="1">KB-2021</strain>
        <tissue evidence="1">Leaf</tissue>
    </source>
</reference>
<accession>A0AAE1SLD7</accession>
<comment type="caution">
    <text evidence="1">The sequence shown here is derived from an EMBL/GenBank/DDBJ whole genome shotgun (WGS) entry which is preliminary data.</text>
</comment>
<evidence type="ECO:0000313" key="2">
    <source>
        <dbReference type="Proteomes" id="UP001291623"/>
    </source>
</evidence>
<gene>
    <name evidence="1" type="ORF">RND71_010997</name>
</gene>